<accession>A0ABS9Z7Q0</accession>
<proteinExistence type="predicted"/>
<gene>
    <name evidence="1" type="ORF">K2U94_13310</name>
</gene>
<evidence type="ECO:0000313" key="1">
    <source>
        <dbReference type="EMBL" id="MCI4683728.1"/>
    </source>
</evidence>
<reference evidence="1" key="1">
    <citation type="journal article" date="2022" name="ISME J.">
        <title>Identification of active gaseous-alkane degraders at natural gas seeps.</title>
        <authorList>
            <person name="Farhan Ul Haque M."/>
            <person name="Hernandez M."/>
            <person name="Crombie A.T."/>
            <person name="Murrell J.C."/>
        </authorList>
    </citation>
    <scope>NUCLEOTIDE SEQUENCE</scope>
    <source>
        <strain evidence="1">PC2</strain>
    </source>
</reference>
<comment type="caution">
    <text evidence="1">The sequence shown here is derived from an EMBL/GenBank/DDBJ whole genome shotgun (WGS) entry which is preliminary data.</text>
</comment>
<dbReference type="RefSeq" id="WP_243067664.1">
    <property type="nucleotide sequence ID" value="NZ_JAIVFK010000016.1"/>
</dbReference>
<keyword evidence="2" id="KW-1185">Reference proteome</keyword>
<dbReference type="EMBL" id="JAIVFP010000001">
    <property type="protein sequence ID" value="MCI4683728.1"/>
    <property type="molecule type" value="Genomic_DNA"/>
</dbReference>
<name>A0ABS9Z7Q0_9HYPH</name>
<protein>
    <submittedName>
        <fullName evidence="1">Uncharacterized protein</fullName>
    </submittedName>
</protein>
<dbReference type="Proteomes" id="UP001139104">
    <property type="component" value="Unassembled WGS sequence"/>
</dbReference>
<sequence>MLKTGGFDEALTRTVLHVMAADRATDQRCALALNVARQRLMHLSIAQFKVLVRDQFFVLQLEPDRALEALASIVPEADARSELLRQVNAIIDAGGSPLPAARDRLTRLSDLLVAPREKRPAAVASR</sequence>
<evidence type="ECO:0000313" key="2">
    <source>
        <dbReference type="Proteomes" id="UP001139104"/>
    </source>
</evidence>
<organism evidence="1 2">
    <name type="scientific">Candidatus Rhodoblastus alkanivorans</name>
    <dbReference type="NCBI Taxonomy" id="2954117"/>
    <lineage>
        <taxon>Bacteria</taxon>
        <taxon>Pseudomonadati</taxon>
        <taxon>Pseudomonadota</taxon>
        <taxon>Alphaproteobacteria</taxon>
        <taxon>Hyphomicrobiales</taxon>
        <taxon>Rhodoblastaceae</taxon>
        <taxon>Rhodoblastus</taxon>
    </lineage>
</organism>